<evidence type="ECO:0000256" key="1">
    <source>
        <dbReference type="ARBA" id="ARBA00022729"/>
    </source>
</evidence>
<keyword evidence="2" id="KW-0391">Immunity</keyword>
<dbReference type="PROSITE" id="PS50835">
    <property type="entry name" value="IG_LIKE"/>
    <property type="match status" value="1"/>
</dbReference>
<keyword evidence="1" id="KW-0732">Signal</keyword>
<dbReference type="PANTHER" id="PTHR23268">
    <property type="entry name" value="T-CELL RECEPTOR BETA CHAIN"/>
    <property type="match status" value="1"/>
</dbReference>
<dbReference type="CDD" id="cd00099">
    <property type="entry name" value="IgV"/>
    <property type="match status" value="1"/>
</dbReference>
<reference evidence="4" key="1">
    <citation type="submission" date="2025-08" db="UniProtKB">
        <authorList>
            <consortium name="Ensembl"/>
        </authorList>
    </citation>
    <scope>IDENTIFICATION</scope>
</reference>
<dbReference type="SUPFAM" id="SSF48726">
    <property type="entry name" value="Immunoglobulin"/>
    <property type="match status" value="1"/>
</dbReference>
<reference evidence="4" key="2">
    <citation type="submission" date="2025-09" db="UniProtKB">
        <authorList>
            <consortium name="Ensembl"/>
        </authorList>
    </citation>
    <scope>IDENTIFICATION</scope>
</reference>
<dbReference type="InterPro" id="IPR050413">
    <property type="entry name" value="TCR_beta_variable"/>
</dbReference>
<feature type="domain" description="Ig-like" evidence="3">
    <location>
        <begin position="22"/>
        <end position="111"/>
    </location>
</feature>
<dbReference type="Ensembl" id="ENSPMGT00000020636.1">
    <property type="protein sequence ID" value="ENSPMGP00000019360.1"/>
    <property type="gene ID" value="ENSPMGG00000015725.1"/>
</dbReference>
<dbReference type="Pfam" id="PF07686">
    <property type="entry name" value="V-set"/>
    <property type="match status" value="1"/>
</dbReference>
<proteinExistence type="predicted"/>
<evidence type="ECO:0000259" key="3">
    <source>
        <dbReference type="PROSITE" id="PS50835"/>
    </source>
</evidence>
<sequence length="111" mass="12897">NYFCLALNIRQFRLQMNYPFNGDSTSLHCNHDQRDHDYMFWYKHSISENNMQLVAYSVKDLVSSIECALDKSTFTVLRPSGHDSILIINNVTKEDSAVFYCATSQDTHQTH</sequence>
<dbReference type="Gene3D" id="2.60.40.10">
    <property type="entry name" value="Immunoglobulins"/>
    <property type="match status" value="1"/>
</dbReference>
<evidence type="ECO:0000313" key="5">
    <source>
        <dbReference type="Proteomes" id="UP000261520"/>
    </source>
</evidence>
<dbReference type="Proteomes" id="UP000261520">
    <property type="component" value="Unplaced"/>
</dbReference>
<dbReference type="InterPro" id="IPR013106">
    <property type="entry name" value="Ig_V-set"/>
</dbReference>
<dbReference type="GO" id="GO:0007166">
    <property type="term" value="P:cell surface receptor signaling pathway"/>
    <property type="evidence" value="ECO:0007669"/>
    <property type="project" value="TreeGrafter"/>
</dbReference>
<evidence type="ECO:0000256" key="2">
    <source>
        <dbReference type="ARBA" id="ARBA00022859"/>
    </source>
</evidence>
<keyword evidence="5" id="KW-1185">Reference proteome</keyword>
<dbReference type="AlphaFoldDB" id="A0A3B4ARM3"/>
<organism evidence="4 5">
    <name type="scientific">Periophthalmus magnuspinnatus</name>
    <dbReference type="NCBI Taxonomy" id="409849"/>
    <lineage>
        <taxon>Eukaryota</taxon>
        <taxon>Metazoa</taxon>
        <taxon>Chordata</taxon>
        <taxon>Craniata</taxon>
        <taxon>Vertebrata</taxon>
        <taxon>Euteleostomi</taxon>
        <taxon>Actinopterygii</taxon>
        <taxon>Neopterygii</taxon>
        <taxon>Teleostei</taxon>
        <taxon>Neoteleostei</taxon>
        <taxon>Acanthomorphata</taxon>
        <taxon>Gobiaria</taxon>
        <taxon>Gobiiformes</taxon>
        <taxon>Gobioidei</taxon>
        <taxon>Gobiidae</taxon>
        <taxon>Oxudercinae</taxon>
        <taxon>Periophthalmus</taxon>
    </lineage>
</organism>
<dbReference type="GO" id="GO:0005886">
    <property type="term" value="C:plasma membrane"/>
    <property type="evidence" value="ECO:0007669"/>
    <property type="project" value="TreeGrafter"/>
</dbReference>
<accession>A0A3B4ARM3</accession>
<dbReference type="InterPro" id="IPR007110">
    <property type="entry name" value="Ig-like_dom"/>
</dbReference>
<name>A0A3B4ARM3_9GOBI</name>
<evidence type="ECO:0000313" key="4">
    <source>
        <dbReference type="Ensembl" id="ENSPMGP00000019360.1"/>
    </source>
</evidence>
<dbReference type="InterPro" id="IPR036179">
    <property type="entry name" value="Ig-like_dom_sf"/>
</dbReference>
<dbReference type="GO" id="GO:0002376">
    <property type="term" value="P:immune system process"/>
    <property type="evidence" value="ECO:0007669"/>
    <property type="project" value="UniProtKB-KW"/>
</dbReference>
<protein>
    <recommendedName>
        <fullName evidence="3">Ig-like domain-containing protein</fullName>
    </recommendedName>
</protein>
<dbReference type="PANTHER" id="PTHR23268:SF28">
    <property type="entry name" value="T CELL RECEPTOR BETA VARIABLE 19"/>
    <property type="match status" value="1"/>
</dbReference>
<dbReference type="InterPro" id="IPR013783">
    <property type="entry name" value="Ig-like_fold"/>
</dbReference>